<proteinExistence type="predicted"/>
<evidence type="ECO:0000313" key="2">
    <source>
        <dbReference type="EMBL" id="GME69869.1"/>
    </source>
</evidence>
<dbReference type="Proteomes" id="UP001165063">
    <property type="component" value="Unassembled WGS sequence"/>
</dbReference>
<evidence type="ECO:0000256" key="1">
    <source>
        <dbReference type="SAM" id="MobiDB-lite"/>
    </source>
</evidence>
<feature type="compositionally biased region" description="Acidic residues" evidence="1">
    <location>
        <begin position="54"/>
        <end position="87"/>
    </location>
</feature>
<sequence length="308" mass="36169">MNCKEQLRYINYFKRKFNDDGKRESAKKKKKHEQSDDTHPNDEHFDNVVSDGASSDDEFPDDEDLSSDDEIPDKEAPSLDDEYSDDEFSGETYMCTFVPDNKEMILAQLQRMKMRRAGNEKLCLTEFNEKDIASWLHYAKSVYSKPRARLFINPDLHFSDTRLFMNLVVSIKKYTLENLVRSMNARCRDLTHKSLHDWRLSIMKLNKKSSINVDILNSFRHTIEDLRESHKTFVISGGQLSMEFKALAVMFFSYYLPQAKKKYTTQNYDYVLKFMCDLIALVGVRMANGFLTVYLDTLKKRLIHVQYS</sequence>
<comment type="caution">
    <text evidence="2">The sequence shown here is derived from an EMBL/GenBank/DDBJ whole genome shotgun (WGS) entry which is preliminary data.</text>
</comment>
<feature type="region of interest" description="Disordered" evidence="1">
    <location>
        <begin position="20"/>
        <end position="87"/>
    </location>
</feature>
<gene>
    <name evidence="2" type="ORF">Amon01_000911300</name>
</gene>
<keyword evidence="3" id="KW-1185">Reference proteome</keyword>
<organism evidence="2 3">
    <name type="scientific">Ambrosiozyma monospora</name>
    <name type="common">Yeast</name>
    <name type="synonym">Endomycopsis monosporus</name>
    <dbReference type="NCBI Taxonomy" id="43982"/>
    <lineage>
        <taxon>Eukaryota</taxon>
        <taxon>Fungi</taxon>
        <taxon>Dikarya</taxon>
        <taxon>Ascomycota</taxon>
        <taxon>Saccharomycotina</taxon>
        <taxon>Pichiomycetes</taxon>
        <taxon>Pichiales</taxon>
        <taxon>Pichiaceae</taxon>
        <taxon>Ambrosiozyma</taxon>
    </lineage>
</organism>
<dbReference type="AlphaFoldDB" id="A0A9W6T053"/>
<feature type="compositionally biased region" description="Basic and acidic residues" evidence="1">
    <location>
        <begin position="33"/>
        <end position="46"/>
    </location>
</feature>
<protein>
    <submittedName>
        <fullName evidence="2">Unnamed protein product</fullName>
    </submittedName>
</protein>
<name>A0A9W6T053_AMBMO</name>
<accession>A0A9W6T053</accession>
<reference evidence="2" key="1">
    <citation type="submission" date="2023-04" db="EMBL/GenBank/DDBJ databases">
        <title>Ambrosiozyma monospora NBRC 1965.</title>
        <authorList>
            <person name="Ichikawa N."/>
            <person name="Sato H."/>
            <person name="Tonouchi N."/>
        </authorList>
    </citation>
    <scope>NUCLEOTIDE SEQUENCE</scope>
    <source>
        <strain evidence="2">NBRC 1965</strain>
    </source>
</reference>
<dbReference type="EMBL" id="BSXU01009832">
    <property type="protein sequence ID" value="GME69869.1"/>
    <property type="molecule type" value="Genomic_DNA"/>
</dbReference>
<evidence type="ECO:0000313" key="3">
    <source>
        <dbReference type="Proteomes" id="UP001165063"/>
    </source>
</evidence>